<sequence>MKKTTKFTVFILLLFGFLWSGYGQEKKIKYNYNDNGQVESISFGNQHNKGFVKKKELEEINPHYNISNKNVLGKSTNQWHSTSFTMNPKKYVGVSFISESFDNDMHKRESTIHVYNSLGKEIAIFNKLPEDCLDPMISENGKYLGFYYGTDIAHSGSLVNRGFRIYDIKKKKIFKEIKGEVRGSVALGNLLVFNIRTEGNNTEYYVFDTFKDTLYKKYFRQKELWYFKNFSDDGMLLLLPSGQEKIIPFSDFIIIE</sequence>
<keyword evidence="2" id="KW-1185">Reference proteome</keyword>
<dbReference type="RefSeq" id="WP_102754579.1">
    <property type="nucleotide sequence ID" value="NZ_CP025791.1"/>
</dbReference>
<evidence type="ECO:0000313" key="1">
    <source>
        <dbReference type="EMBL" id="AUP77920.1"/>
    </source>
</evidence>
<reference evidence="1 2" key="1">
    <citation type="submission" date="2018-01" db="EMBL/GenBank/DDBJ databases">
        <title>Complete genome sequence of Flavivirga eckloniae ECD14 isolated from seaweed Ecklonia cava.</title>
        <authorList>
            <person name="Lee J.H."/>
            <person name="Baik K.S."/>
            <person name="Seong C.N."/>
        </authorList>
    </citation>
    <scope>NUCLEOTIDE SEQUENCE [LARGE SCALE GENOMIC DNA]</scope>
    <source>
        <strain evidence="1 2">ECD14</strain>
    </source>
</reference>
<name>A0A2K9PLI6_9FLAO</name>
<proteinExistence type="predicted"/>
<accession>A0A2K9PLI6</accession>
<protein>
    <submittedName>
        <fullName evidence="1">Uncharacterized protein</fullName>
    </submittedName>
</protein>
<gene>
    <name evidence="1" type="ORF">C1H87_04010</name>
</gene>
<dbReference type="EMBL" id="CP025791">
    <property type="protein sequence ID" value="AUP77920.1"/>
    <property type="molecule type" value="Genomic_DNA"/>
</dbReference>
<dbReference type="Proteomes" id="UP000235826">
    <property type="component" value="Chromosome"/>
</dbReference>
<organism evidence="1 2">
    <name type="scientific">Flavivirga eckloniae</name>
    <dbReference type="NCBI Taxonomy" id="1803846"/>
    <lineage>
        <taxon>Bacteria</taxon>
        <taxon>Pseudomonadati</taxon>
        <taxon>Bacteroidota</taxon>
        <taxon>Flavobacteriia</taxon>
        <taxon>Flavobacteriales</taxon>
        <taxon>Flavobacteriaceae</taxon>
        <taxon>Flavivirga</taxon>
    </lineage>
</organism>
<dbReference type="KEGG" id="fek:C1H87_04010"/>
<evidence type="ECO:0000313" key="2">
    <source>
        <dbReference type="Proteomes" id="UP000235826"/>
    </source>
</evidence>
<dbReference type="AlphaFoldDB" id="A0A2K9PLI6"/>